<accession>A0A9W8AXX9</accession>
<evidence type="ECO:0000313" key="3">
    <source>
        <dbReference type="Proteomes" id="UP001150925"/>
    </source>
</evidence>
<reference evidence="2" key="1">
    <citation type="submission" date="2022-07" db="EMBL/GenBank/DDBJ databases">
        <title>Phylogenomic reconstructions and comparative analyses of Kickxellomycotina fungi.</title>
        <authorList>
            <person name="Reynolds N.K."/>
            <person name="Stajich J.E."/>
            <person name="Barry K."/>
            <person name="Grigoriev I.V."/>
            <person name="Crous P."/>
            <person name="Smith M.E."/>
        </authorList>
    </citation>
    <scope>NUCLEOTIDE SEQUENCE</scope>
    <source>
        <strain evidence="2">RSA 1196</strain>
    </source>
</reference>
<dbReference type="EMBL" id="JANBPY010000233">
    <property type="protein sequence ID" value="KAJ1968089.1"/>
    <property type="molecule type" value="Genomic_DNA"/>
</dbReference>
<sequence>MGRFGRDHGYIRIEHSTPTMSRETSRHCSDPELDALLQETYQSLQEPDALNSRGLFQRKQTQPECKPVDKTPHVKSIKPIKQSSGPDTKALLGGKPGQQKKQTLQQFLANDGHYSSPHLFEERISTPRYGTRSLVNDDDAESDDDEFENEATGLLNHSVQPTPGSRAPAFNRTPSSFFSRSVARNGTSDELTASPDYNQVFSTCPQAQSVAQQAFQRALKHTGDYSAATKAAAAAATAVVLTQPQPRLI</sequence>
<feature type="region of interest" description="Disordered" evidence="1">
    <location>
        <begin position="45"/>
        <end position="100"/>
    </location>
</feature>
<gene>
    <name evidence="2" type="ORF">IWQ62_001454</name>
</gene>
<organism evidence="2 3">
    <name type="scientific">Dispira parvispora</name>
    <dbReference type="NCBI Taxonomy" id="1520584"/>
    <lineage>
        <taxon>Eukaryota</taxon>
        <taxon>Fungi</taxon>
        <taxon>Fungi incertae sedis</taxon>
        <taxon>Zoopagomycota</taxon>
        <taxon>Kickxellomycotina</taxon>
        <taxon>Dimargaritomycetes</taxon>
        <taxon>Dimargaritales</taxon>
        <taxon>Dimargaritaceae</taxon>
        <taxon>Dispira</taxon>
    </lineage>
</organism>
<protein>
    <submittedName>
        <fullName evidence="2">Uncharacterized protein</fullName>
    </submittedName>
</protein>
<proteinExistence type="predicted"/>
<evidence type="ECO:0000256" key="1">
    <source>
        <dbReference type="SAM" id="MobiDB-lite"/>
    </source>
</evidence>
<evidence type="ECO:0000313" key="2">
    <source>
        <dbReference type="EMBL" id="KAJ1968089.1"/>
    </source>
</evidence>
<dbReference type="AlphaFoldDB" id="A0A9W8AXX9"/>
<dbReference type="Proteomes" id="UP001150925">
    <property type="component" value="Unassembled WGS sequence"/>
</dbReference>
<keyword evidence="3" id="KW-1185">Reference proteome</keyword>
<name>A0A9W8AXX9_9FUNG</name>
<comment type="caution">
    <text evidence="2">The sequence shown here is derived from an EMBL/GenBank/DDBJ whole genome shotgun (WGS) entry which is preliminary data.</text>
</comment>
<feature type="region of interest" description="Disordered" evidence="1">
    <location>
        <begin position="1"/>
        <end position="27"/>
    </location>
</feature>
<feature type="compositionally biased region" description="Basic and acidic residues" evidence="1">
    <location>
        <begin position="1"/>
        <end position="15"/>
    </location>
</feature>